<evidence type="ECO:0000259" key="7">
    <source>
        <dbReference type="PROSITE" id="PS50261"/>
    </source>
</evidence>
<sequence>MLFAVFLLLISGSIHQSLQVSVSAKCCPEELKVEETGNFQLDCVRDENRRLQVWSNFYGFLQDDAEGECIDSDGKNVSIYQVNNSSIVSKAPYSGEIFPKCCPLNYAYDNNSHSCSKTKNISQDFLKSQVVQVGLPHNCRTITDETFTSLQDADLWIEKRQPGRYCLDMDVGGKYVIRECHKGMEVCKKKRCFKKCCPDGQSYVAGAHCRDTYEYGLKLRSQPYSEYIRDIDDDYGIIYGAGCTAVGLLVSNTINYTIEKNSSFTYFSTYKQRFFEHNVTNLRTYCLEHGNKRNVSGYSIFQCQKSDELANKFLYTLWAKAISCICLLLTILIYFYLGEVKSSFGKILLSYCIAMICLMITLIVTQWFPSHDQCKIRAYLIVLFSMACYTWINVMSLDIWWTFGTPKRTIGSDQRRKDLKKFLLYLLYGWGAPLCHNLMILVLAYSEILPYIIHPYMGQFKCFFENRAGNYARVFWLILPQLIIQIINTVLFIRTIVYCIKVKSEMIRMNDSSRISKVAADKEKLGLIVKLAVIMGVVWILETTSAFFPDLKDGQFTMILEIIIDNIICLQGLFIFLIFICKRKTYNHLLIKLGLGMRRLSNSTSMTQSSQLISNYPIGKKRAALNTNDGKM</sequence>
<dbReference type="Gene3D" id="1.20.1070.10">
    <property type="entry name" value="Rhodopsin 7-helix transmembrane proteins"/>
    <property type="match status" value="1"/>
</dbReference>
<evidence type="ECO:0000256" key="1">
    <source>
        <dbReference type="ARBA" id="ARBA00004141"/>
    </source>
</evidence>
<dbReference type="PANTHER" id="PTHR47154">
    <property type="entry name" value="G-PROTEIN COUPLED RECEPTOR MTH-RELATED"/>
    <property type="match status" value="1"/>
</dbReference>
<organism evidence="8 9">
    <name type="scientific">Dendroctonus ponderosae</name>
    <name type="common">Mountain pine beetle</name>
    <dbReference type="NCBI Taxonomy" id="77166"/>
    <lineage>
        <taxon>Eukaryota</taxon>
        <taxon>Metazoa</taxon>
        <taxon>Ecdysozoa</taxon>
        <taxon>Arthropoda</taxon>
        <taxon>Hexapoda</taxon>
        <taxon>Insecta</taxon>
        <taxon>Pterygota</taxon>
        <taxon>Neoptera</taxon>
        <taxon>Endopterygota</taxon>
        <taxon>Coleoptera</taxon>
        <taxon>Polyphaga</taxon>
        <taxon>Cucujiformia</taxon>
        <taxon>Curculionidae</taxon>
        <taxon>Scolytinae</taxon>
        <taxon>Dendroctonus</taxon>
    </lineage>
</organism>
<name>A0AAR5PEK2_DENPD</name>
<feature type="transmembrane region" description="Helical" evidence="5">
    <location>
        <begin position="380"/>
        <end position="401"/>
    </location>
</feature>
<feature type="domain" description="G-protein coupled receptors family 2 profile 2" evidence="7">
    <location>
        <begin position="312"/>
        <end position="583"/>
    </location>
</feature>
<dbReference type="PANTHER" id="PTHR47154:SF2">
    <property type="entry name" value="G-PROTEIN COUPLED RECEPTOR MTH-RELATED"/>
    <property type="match status" value="1"/>
</dbReference>
<keyword evidence="2 5" id="KW-0812">Transmembrane</keyword>
<dbReference type="KEGG" id="dpa:109537294"/>
<dbReference type="InterPro" id="IPR051384">
    <property type="entry name" value="Mth_GPCR"/>
</dbReference>
<dbReference type="GeneID" id="109537294"/>
<feature type="signal peptide" evidence="6">
    <location>
        <begin position="1"/>
        <end position="19"/>
    </location>
</feature>
<feature type="transmembrane region" description="Helical" evidence="5">
    <location>
        <begin position="313"/>
        <end position="336"/>
    </location>
</feature>
<evidence type="ECO:0000313" key="8">
    <source>
        <dbReference type="EnsemblMetazoa" id="XP_019759488.1"/>
    </source>
</evidence>
<accession>A0AAR5PEK2</accession>
<dbReference type="GO" id="GO:0005886">
    <property type="term" value="C:plasma membrane"/>
    <property type="evidence" value="ECO:0007669"/>
    <property type="project" value="TreeGrafter"/>
</dbReference>
<keyword evidence="9" id="KW-1185">Reference proteome</keyword>
<feature type="transmembrane region" description="Helical" evidence="5">
    <location>
        <begin position="474"/>
        <end position="500"/>
    </location>
</feature>
<dbReference type="InterPro" id="IPR017981">
    <property type="entry name" value="GPCR_2-like_7TM"/>
</dbReference>
<evidence type="ECO:0000313" key="9">
    <source>
        <dbReference type="Proteomes" id="UP000019118"/>
    </source>
</evidence>
<feature type="chain" id="PRO_5043344534" description="G-protein coupled receptors family 2 profile 2 domain-containing protein" evidence="6">
    <location>
        <begin position="20"/>
        <end position="632"/>
    </location>
</feature>
<comment type="subcellular location">
    <subcellularLocation>
        <location evidence="1">Membrane</location>
        <topology evidence="1">Multi-pass membrane protein</topology>
    </subcellularLocation>
</comment>
<dbReference type="Pfam" id="PF00002">
    <property type="entry name" value="7tm_2"/>
    <property type="match status" value="1"/>
</dbReference>
<dbReference type="EnsemblMetazoa" id="XM_019903929.1">
    <property type="protein sequence ID" value="XP_019759488.1"/>
    <property type="gene ID" value="LOC109537294"/>
</dbReference>
<dbReference type="Proteomes" id="UP000019118">
    <property type="component" value="Unassembled WGS sequence"/>
</dbReference>
<evidence type="ECO:0000256" key="6">
    <source>
        <dbReference type="SAM" id="SignalP"/>
    </source>
</evidence>
<feature type="transmembrane region" description="Helical" evidence="5">
    <location>
        <begin position="554"/>
        <end position="580"/>
    </location>
</feature>
<reference evidence="8" key="2">
    <citation type="submission" date="2024-08" db="UniProtKB">
        <authorList>
            <consortium name="EnsemblMetazoa"/>
        </authorList>
    </citation>
    <scope>IDENTIFICATION</scope>
</reference>
<feature type="transmembrane region" description="Helical" evidence="5">
    <location>
        <begin position="348"/>
        <end position="368"/>
    </location>
</feature>
<dbReference type="PROSITE" id="PS50261">
    <property type="entry name" value="G_PROTEIN_RECEP_F2_4"/>
    <property type="match status" value="1"/>
</dbReference>
<dbReference type="AlphaFoldDB" id="A0AAR5PEK2"/>
<keyword evidence="3 5" id="KW-1133">Transmembrane helix</keyword>
<dbReference type="SUPFAM" id="SSF81321">
    <property type="entry name" value="Family A G protein-coupled receptor-like"/>
    <property type="match status" value="1"/>
</dbReference>
<evidence type="ECO:0000256" key="5">
    <source>
        <dbReference type="SAM" id="Phobius"/>
    </source>
</evidence>
<dbReference type="CDD" id="cd15039">
    <property type="entry name" value="7tmB3_Methuselah-like"/>
    <property type="match status" value="1"/>
</dbReference>
<evidence type="ECO:0000256" key="4">
    <source>
        <dbReference type="ARBA" id="ARBA00023136"/>
    </source>
</evidence>
<protein>
    <recommendedName>
        <fullName evidence="7">G-protein coupled receptors family 2 profile 2 domain-containing protein</fullName>
    </recommendedName>
</protein>
<keyword evidence="4 5" id="KW-0472">Membrane</keyword>
<feature type="transmembrane region" description="Helical" evidence="5">
    <location>
        <begin position="527"/>
        <end position="548"/>
    </location>
</feature>
<dbReference type="InterPro" id="IPR000832">
    <property type="entry name" value="GPCR_2_secretin-like"/>
</dbReference>
<proteinExistence type="predicted"/>
<evidence type="ECO:0000256" key="3">
    <source>
        <dbReference type="ARBA" id="ARBA00022989"/>
    </source>
</evidence>
<reference evidence="9" key="1">
    <citation type="journal article" date="2013" name="Genome Biol.">
        <title>Draft genome of the mountain pine beetle, Dendroctonus ponderosae Hopkins, a major forest pest.</title>
        <authorList>
            <person name="Keeling C.I."/>
            <person name="Yuen M.M."/>
            <person name="Liao N.Y."/>
            <person name="Docking T.R."/>
            <person name="Chan S.K."/>
            <person name="Taylor G.A."/>
            <person name="Palmquist D.L."/>
            <person name="Jackman S.D."/>
            <person name="Nguyen A."/>
            <person name="Li M."/>
            <person name="Henderson H."/>
            <person name="Janes J.K."/>
            <person name="Zhao Y."/>
            <person name="Pandoh P."/>
            <person name="Moore R."/>
            <person name="Sperling F.A."/>
            <person name="Huber D.P."/>
            <person name="Birol I."/>
            <person name="Jones S.J."/>
            <person name="Bohlmann J."/>
        </authorList>
    </citation>
    <scope>NUCLEOTIDE SEQUENCE</scope>
</reference>
<keyword evidence="6" id="KW-0732">Signal</keyword>
<dbReference type="GO" id="GO:0008528">
    <property type="term" value="F:G protein-coupled peptide receptor activity"/>
    <property type="evidence" value="ECO:0007669"/>
    <property type="project" value="TreeGrafter"/>
</dbReference>
<feature type="transmembrane region" description="Helical" evidence="5">
    <location>
        <begin position="422"/>
        <end position="445"/>
    </location>
</feature>
<dbReference type="GO" id="GO:0007166">
    <property type="term" value="P:cell surface receptor signaling pathway"/>
    <property type="evidence" value="ECO:0007669"/>
    <property type="project" value="InterPro"/>
</dbReference>
<evidence type="ECO:0000256" key="2">
    <source>
        <dbReference type="ARBA" id="ARBA00022692"/>
    </source>
</evidence>